<dbReference type="GO" id="GO:0016878">
    <property type="term" value="F:acid-thiol ligase activity"/>
    <property type="evidence" value="ECO:0007669"/>
    <property type="project" value="UniProtKB-ARBA"/>
</dbReference>
<protein>
    <submittedName>
        <fullName evidence="3">Fatty-acid--CoA ligase</fullName>
    </submittedName>
</protein>
<dbReference type="PANTHER" id="PTHR43767">
    <property type="entry name" value="LONG-CHAIN-FATTY-ACID--COA LIGASE"/>
    <property type="match status" value="1"/>
</dbReference>
<accession>A0A0N9UZD1</accession>
<dbReference type="PANTHER" id="PTHR43767:SF1">
    <property type="entry name" value="NONRIBOSOMAL PEPTIDE SYNTHASE PES1 (EUROFUNG)-RELATED"/>
    <property type="match status" value="1"/>
</dbReference>
<dbReference type="Pfam" id="PF00501">
    <property type="entry name" value="AMP-binding"/>
    <property type="match status" value="1"/>
</dbReference>
<dbReference type="InterPro" id="IPR042099">
    <property type="entry name" value="ANL_N_sf"/>
</dbReference>
<reference evidence="3 4" key="1">
    <citation type="journal article" date="2015" name="Genome Announc.">
        <title>Complete Genome Sequence of Polypropylene Glycol- and Polyethylene Glycol-Degrading Sphingopyxis macrogoltabida Strain EY-1.</title>
        <authorList>
            <person name="Ohtsubo Y."/>
            <person name="Nagata Y."/>
            <person name="Numata M."/>
            <person name="Tsuchikane K."/>
            <person name="Hosoyama A."/>
            <person name="Yamazoe A."/>
            <person name="Tsuda M."/>
            <person name="Fujita N."/>
            <person name="Kawai F."/>
        </authorList>
    </citation>
    <scope>NUCLEOTIDE SEQUENCE [LARGE SCALE GENOMIC DNA]</scope>
    <source>
        <strain evidence="3 4">EY-1</strain>
    </source>
</reference>
<feature type="domain" description="AMP-binding enzyme C-terminal" evidence="2">
    <location>
        <begin position="404"/>
        <end position="478"/>
    </location>
</feature>
<dbReference type="RefSeq" id="WP_054588843.1">
    <property type="nucleotide sequence ID" value="NZ_CP012700.1"/>
</dbReference>
<dbReference type="Gene3D" id="3.30.300.30">
    <property type="match status" value="1"/>
</dbReference>
<proteinExistence type="predicted"/>
<dbReference type="InterPro" id="IPR000873">
    <property type="entry name" value="AMP-dep_synth/lig_dom"/>
</dbReference>
<name>A0A0N9UZD1_SPHMC</name>
<evidence type="ECO:0000313" key="4">
    <source>
        <dbReference type="Proteomes" id="UP000058074"/>
    </source>
</evidence>
<dbReference type="PATRIC" id="fig|33050.5.peg.3194"/>
<dbReference type="EMBL" id="CP012700">
    <property type="protein sequence ID" value="ALH81688.1"/>
    <property type="molecule type" value="Genomic_DNA"/>
</dbReference>
<dbReference type="InterPro" id="IPR050237">
    <property type="entry name" value="ATP-dep_AMP-bd_enzyme"/>
</dbReference>
<dbReference type="InterPro" id="IPR025110">
    <property type="entry name" value="AMP-bd_C"/>
</dbReference>
<keyword evidence="3" id="KW-0436">Ligase</keyword>
<evidence type="ECO:0000259" key="1">
    <source>
        <dbReference type="Pfam" id="PF00501"/>
    </source>
</evidence>
<dbReference type="SUPFAM" id="SSF56801">
    <property type="entry name" value="Acetyl-CoA synthetase-like"/>
    <property type="match status" value="1"/>
</dbReference>
<dbReference type="Pfam" id="PF13193">
    <property type="entry name" value="AMP-binding_C"/>
    <property type="match status" value="1"/>
</dbReference>
<evidence type="ECO:0000259" key="2">
    <source>
        <dbReference type="Pfam" id="PF13193"/>
    </source>
</evidence>
<evidence type="ECO:0000313" key="3">
    <source>
        <dbReference type="EMBL" id="ALH81688.1"/>
    </source>
</evidence>
<feature type="domain" description="AMP-dependent synthetase/ligase" evidence="1">
    <location>
        <begin position="10"/>
        <end position="354"/>
    </location>
</feature>
<dbReference type="OrthoDB" id="9803968at2"/>
<dbReference type="InterPro" id="IPR045851">
    <property type="entry name" value="AMP-bd_C_sf"/>
</dbReference>
<gene>
    <name evidence="3" type="ORF">AN936_15400</name>
</gene>
<dbReference type="KEGG" id="smag:AN936_15400"/>
<dbReference type="Gene3D" id="3.40.50.12780">
    <property type="entry name" value="N-terminal domain of ligase-like"/>
    <property type="match status" value="1"/>
</dbReference>
<sequence length="499" mass="53896">MAQTLPGAMDWWARMRPEQPAVVLGGDRLSFADYKDWSDRVAAMLEADGLQPGDRVAICSTNSLAYCALIMGIIRTGGIVNPVNFRFTPREIRELCETTEPRFAFAAPEFAANVEAAGLTPRPMAEVEALRHAAPALPAHDPLPDAPVVIIATSGSTAKPKGVVFTNRSMTAYAACWAVEETSSSPGSRVITLAPLNTSAGFVQLVHYTVQGCTVYMEPAFVPDAILQLIQDEKISCFGGVPTFFEAITRCPGFADADLSSIRLATAGGARVSRKLLDTWKAKGITIRQIYGQTEVGGNATMMPEHLAIEEPEKCGWGGVFMDLRVVRPDGSDCDPGEPGEILMRSPGMMQGYWRNPEETAKAIRDGWLHSGDIGTLDERGLLTFVDRMKDLIISGGLNISAAEVERVVCEFPGVIEALAIAAPDPKFGETPFVVYHAAAEVDVAALIAHCNTNLSNYKVPRYVAFSAEPLPRLATGKLSKPAVREAYAGAHERMERVR</sequence>
<dbReference type="Proteomes" id="UP000058074">
    <property type="component" value="Chromosome"/>
</dbReference>
<organism evidence="3 4">
    <name type="scientific">Sphingopyxis macrogoltabida</name>
    <name type="common">Sphingomonas macrogoltabidus</name>
    <dbReference type="NCBI Taxonomy" id="33050"/>
    <lineage>
        <taxon>Bacteria</taxon>
        <taxon>Pseudomonadati</taxon>
        <taxon>Pseudomonadota</taxon>
        <taxon>Alphaproteobacteria</taxon>
        <taxon>Sphingomonadales</taxon>
        <taxon>Sphingomonadaceae</taxon>
        <taxon>Sphingopyxis</taxon>
    </lineage>
</organism>
<dbReference type="AlphaFoldDB" id="A0A0N9UZD1"/>